<dbReference type="InterPro" id="IPR013538">
    <property type="entry name" value="ASHA1/2-like_C"/>
</dbReference>
<accession>A0A173LN03</accession>
<proteinExistence type="inferred from homology"/>
<dbReference type="OrthoDB" id="3365660at2"/>
<dbReference type="Proteomes" id="UP000186104">
    <property type="component" value="Chromosome"/>
</dbReference>
<dbReference type="SUPFAM" id="SSF55961">
    <property type="entry name" value="Bet v1-like"/>
    <property type="match status" value="1"/>
</dbReference>
<evidence type="ECO:0000256" key="1">
    <source>
        <dbReference type="ARBA" id="ARBA00006817"/>
    </source>
</evidence>
<evidence type="ECO:0000259" key="2">
    <source>
        <dbReference type="Pfam" id="PF08327"/>
    </source>
</evidence>
<dbReference type="AlphaFoldDB" id="A0A173LN03"/>
<protein>
    <recommendedName>
        <fullName evidence="2">Activator of Hsp90 ATPase homologue 1/2-like C-terminal domain-containing protein</fullName>
    </recommendedName>
</protein>
<gene>
    <name evidence="3" type="ORF">BJL86_2253</name>
</gene>
<organism evidence="3 4">
    <name type="scientific">Dietzia timorensis</name>
    <dbReference type="NCBI Taxonomy" id="499555"/>
    <lineage>
        <taxon>Bacteria</taxon>
        <taxon>Bacillati</taxon>
        <taxon>Actinomycetota</taxon>
        <taxon>Actinomycetes</taxon>
        <taxon>Mycobacteriales</taxon>
        <taxon>Dietziaceae</taxon>
        <taxon>Dietzia</taxon>
    </lineage>
</organism>
<feature type="domain" description="Activator of Hsp90 ATPase homologue 1/2-like C-terminal" evidence="2">
    <location>
        <begin position="19"/>
        <end position="158"/>
    </location>
</feature>
<dbReference type="Gene3D" id="3.30.530.20">
    <property type="match status" value="1"/>
</dbReference>
<keyword evidence="4" id="KW-1185">Reference proteome</keyword>
<sequence>MISHEFDPERDLRIQRVMRAPKERVWKAWTDPELLQKWWVPAPTVARIERLDPTAGGAFVTKMSEDGQNFVPHTDGIFLLVEHESRIVFTNAISSSWHPALPAPIGMTAEITLSSHAEGTDYRAIVRHADPQARATHEELGFFDGWGAVTEALAKLAESL</sequence>
<name>A0A173LN03_9ACTN</name>
<reference evidence="3 4" key="1">
    <citation type="submission" date="2016-06" db="EMBL/GenBank/DDBJ databases">
        <title>Complete genome sequence of a saline-alkali tolerant type strain Dietzia timorensis ID05-A0528T.</title>
        <authorList>
            <person name="Wu X."/>
        </authorList>
    </citation>
    <scope>NUCLEOTIDE SEQUENCE [LARGE SCALE GENOMIC DNA]</scope>
    <source>
        <strain evidence="3 4">ID05-A0528</strain>
    </source>
</reference>
<evidence type="ECO:0000313" key="3">
    <source>
        <dbReference type="EMBL" id="ANI93018.1"/>
    </source>
</evidence>
<dbReference type="STRING" id="499555.BJL86_2253"/>
<comment type="similarity">
    <text evidence="1">Belongs to the AHA1 family.</text>
</comment>
<dbReference type="RefSeq" id="WP_067476230.1">
    <property type="nucleotide sequence ID" value="NZ_CP015961.1"/>
</dbReference>
<dbReference type="EMBL" id="CP015961">
    <property type="protein sequence ID" value="ANI93018.1"/>
    <property type="molecule type" value="Genomic_DNA"/>
</dbReference>
<dbReference type="InterPro" id="IPR023393">
    <property type="entry name" value="START-like_dom_sf"/>
</dbReference>
<dbReference type="KEGG" id="dtm:BJL86_2253"/>
<evidence type="ECO:0000313" key="4">
    <source>
        <dbReference type="Proteomes" id="UP000186104"/>
    </source>
</evidence>
<dbReference type="Pfam" id="PF08327">
    <property type="entry name" value="AHSA1"/>
    <property type="match status" value="1"/>
</dbReference>